<evidence type="ECO:0000313" key="2">
    <source>
        <dbReference type="Proteomes" id="UP001062846"/>
    </source>
</evidence>
<dbReference type="EMBL" id="CM046388">
    <property type="protein sequence ID" value="KAI8570074.1"/>
    <property type="molecule type" value="Genomic_DNA"/>
</dbReference>
<dbReference type="Proteomes" id="UP001062846">
    <property type="component" value="Chromosome 1"/>
</dbReference>
<comment type="caution">
    <text evidence="1">The sequence shown here is derived from an EMBL/GenBank/DDBJ whole genome shotgun (WGS) entry which is preliminary data.</text>
</comment>
<proteinExistence type="predicted"/>
<sequence length="101" mass="10992">MAMPPPRSRSPTPTEPTLRSSSVPTWESNSTSTEIESNEAQLPTLDSSQAETESNLPTNEPEELGYTSDGDKILSKVEVPTINDEDMDVDDCMSDVTTVDD</sequence>
<organism evidence="1 2">
    <name type="scientific">Rhododendron molle</name>
    <name type="common">Chinese azalea</name>
    <name type="synonym">Azalea mollis</name>
    <dbReference type="NCBI Taxonomy" id="49168"/>
    <lineage>
        <taxon>Eukaryota</taxon>
        <taxon>Viridiplantae</taxon>
        <taxon>Streptophyta</taxon>
        <taxon>Embryophyta</taxon>
        <taxon>Tracheophyta</taxon>
        <taxon>Spermatophyta</taxon>
        <taxon>Magnoliopsida</taxon>
        <taxon>eudicotyledons</taxon>
        <taxon>Gunneridae</taxon>
        <taxon>Pentapetalae</taxon>
        <taxon>asterids</taxon>
        <taxon>Ericales</taxon>
        <taxon>Ericaceae</taxon>
        <taxon>Ericoideae</taxon>
        <taxon>Rhodoreae</taxon>
        <taxon>Rhododendron</taxon>
    </lineage>
</organism>
<evidence type="ECO:0000313" key="1">
    <source>
        <dbReference type="EMBL" id="KAI8570074.1"/>
    </source>
</evidence>
<keyword evidence="2" id="KW-1185">Reference proteome</keyword>
<accession>A0ACC0PY53</accession>
<reference evidence="1" key="1">
    <citation type="submission" date="2022-02" db="EMBL/GenBank/DDBJ databases">
        <title>Plant Genome Project.</title>
        <authorList>
            <person name="Zhang R.-G."/>
        </authorList>
    </citation>
    <scope>NUCLEOTIDE SEQUENCE</scope>
    <source>
        <strain evidence="1">AT1</strain>
    </source>
</reference>
<gene>
    <name evidence="1" type="ORF">RHMOL_Rhmol01G0004900</name>
</gene>
<name>A0ACC0PY53_RHOML</name>
<protein>
    <submittedName>
        <fullName evidence="1">Uncharacterized protein</fullName>
    </submittedName>
</protein>